<dbReference type="Gene3D" id="3.40.50.720">
    <property type="entry name" value="NAD(P)-binding Rossmann-like Domain"/>
    <property type="match status" value="1"/>
</dbReference>
<dbReference type="Proteomes" id="UP000612855">
    <property type="component" value="Unassembled WGS sequence"/>
</dbReference>
<sequence>MVKRTAPHVLYYDTLAASLPDLSGKVVAITGCTSGMGLVLAETAAGRGASVIMLNRPSDRAEAALARVRMLGEAQFVACDLTSFASVRAAGQALRGMLGETGLDVLVNNAGLMGLPDRATEDGFDVQMQANHLGHFLLVSEVWPLLDRAASLRGEARVVNHSSGARNAPKRALERRFLEPKGGDLGGDRWPGMGKWVRYQQSKLANLLFTYALQNRAEARKGNRVKVLCAHPGPCDSGLQAKTAGTTVLDRYILRRTLNEAQSLQDGTCGLARAAFEPGVVGGQFYGPDAVKRTGPAELLPEERNPEAEAMLWEASLKATGVKDFFGE</sequence>
<dbReference type="PANTHER" id="PTHR43157:SF31">
    <property type="entry name" value="PHOSPHATIDYLINOSITOL-GLYCAN BIOSYNTHESIS CLASS F PROTEIN"/>
    <property type="match status" value="1"/>
</dbReference>
<dbReference type="InterPro" id="IPR036291">
    <property type="entry name" value="NAD(P)-bd_dom_sf"/>
</dbReference>
<keyword evidence="1" id="KW-0560">Oxidoreductase</keyword>
<comment type="caution">
    <text evidence="2">The sequence shown here is derived from an EMBL/GenBank/DDBJ whole genome shotgun (WGS) entry which is preliminary data.</text>
</comment>
<dbReference type="AlphaFoldDB" id="A0A917ADQ8"/>
<keyword evidence="3" id="KW-1185">Reference proteome</keyword>
<dbReference type="GO" id="GO:0016491">
    <property type="term" value="F:oxidoreductase activity"/>
    <property type="evidence" value="ECO:0007669"/>
    <property type="project" value="UniProtKB-KW"/>
</dbReference>
<dbReference type="PRINTS" id="PR00081">
    <property type="entry name" value="GDHRDH"/>
</dbReference>
<dbReference type="PANTHER" id="PTHR43157">
    <property type="entry name" value="PHOSPHATIDYLINOSITOL-GLYCAN BIOSYNTHESIS CLASS F PROTEIN-RELATED"/>
    <property type="match status" value="1"/>
</dbReference>
<evidence type="ECO:0000313" key="3">
    <source>
        <dbReference type="Proteomes" id="UP000612855"/>
    </source>
</evidence>
<protein>
    <submittedName>
        <fullName evidence="2">Short-chain dehydrogenase</fullName>
    </submittedName>
</protein>
<gene>
    <name evidence="2" type="ORF">GCM10011360_34770</name>
</gene>
<organism evidence="2 3">
    <name type="scientific">Primorskyibacter flagellatus</name>
    <dbReference type="NCBI Taxonomy" id="1387277"/>
    <lineage>
        <taxon>Bacteria</taxon>
        <taxon>Pseudomonadati</taxon>
        <taxon>Pseudomonadota</taxon>
        <taxon>Alphaproteobacteria</taxon>
        <taxon>Rhodobacterales</taxon>
        <taxon>Roseobacteraceae</taxon>
        <taxon>Primorskyibacter</taxon>
    </lineage>
</organism>
<dbReference type="Pfam" id="PF00106">
    <property type="entry name" value="adh_short"/>
    <property type="match status" value="1"/>
</dbReference>
<name>A0A917ADQ8_9RHOB</name>
<dbReference type="RefSeq" id="WP_188479084.1">
    <property type="nucleotide sequence ID" value="NZ_BMFJ01000002.1"/>
</dbReference>
<reference evidence="3" key="1">
    <citation type="journal article" date="2019" name="Int. J. Syst. Evol. Microbiol.">
        <title>The Global Catalogue of Microorganisms (GCM) 10K type strain sequencing project: providing services to taxonomists for standard genome sequencing and annotation.</title>
        <authorList>
            <consortium name="The Broad Institute Genomics Platform"/>
            <consortium name="The Broad Institute Genome Sequencing Center for Infectious Disease"/>
            <person name="Wu L."/>
            <person name="Ma J."/>
        </authorList>
    </citation>
    <scope>NUCLEOTIDE SEQUENCE [LARGE SCALE GENOMIC DNA]</scope>
    <source>
        <strain evidence="3">CGMCC 1.12664</strain>
    </source>
</reference>
<dbReference type="EMBL" id="BMFJ01000002">
    <property type="protein sequence ID" value="GGE44583.1"/>
    <property type="molecule type" value="Genomic_DNA"/>
</dbReference>
<dbReference type="InterPro" id="IPR002347">
    <property type="entry name" value="SDR_fam"/>
</dbReference>
<accession>A0A917ADQ8</accession>
<evidence type="ECO:0000256" key="1">
    <source>
        <dbReference type="ARBA" id="ARBA00023002"/>
    </source>
</evidence>
<proteinExistence type="predicted"/>
<dbReference type="SUPFAM" id="SSF51735">
    <property type="entry name" value="NAD(P)-binding Rossmann-fold domains"/>
    <property type="match status" value="1"/>
</dbReference>
<evidence type="ECO:0000313" key="2">
    <source>
        <dbReference type="EMBL" id="GGE44583.1"/>
    </source>
</evidence>